<organism evidence="1 2">
    <name type="scientific">Rhizopogon vesiculosus</name>
    <dbReference type="NCBI Taxonomy" id="180088"/>
    <lineage>
        <taxon>Eukaryota</taxon>
        <taxon>Fungi</taxon>
        <taxon>Dikarya</taxon>
        <taxon>Basidiomycota</taxon>
        <taxon>Agaricomycotina</taxon>
        <taxon>Agaricomycetes</taxon>
        <taxon>Agaricomycetidae</taxon>
        <taxon>Boletales</taxon>
        <taxon>Suillineae</taxon>
        <taxon>Rhizopogonaceae</taxon>
        <taxon>Rhizopogon</taxon>
    </lineage>
</organism>
<protein>
    <submittedName>
        <fullName evidence="1">Uncharacterized protein</fullName>
    </submittedName>
</protein>
<dbReference type="Proteomes" id="UP000183567">
    <property type="component" value="Unassembled WGS sequence"/>
</dbReference>
<accession>A0A1J8QAH7</accession>
<reference evidence="1 2" key="1">
    <citation type="submission" date="2016-03" db="EMBL/GenBank/DDBJ databases">
        <title>Comparative genomics of the ectomycorrhizal sister species Rhizopogon vinicolor and Rhizopogon vesiculosus (Basidiomycota: Boletales) reveals a divergence of the mating type B locus.</title>
        <authorList>
            <person name="Mujic A.B."/>
            <person name="Kuo A."/>
            <person name="Tritt A."/>
            <person name="Lipzen A."/>
            <person name="Chen C."/>
            <person name="Johnson J."/>
            <person name="Sharma A."/>
            <person name="Barry K."/>
            <person name="Grigoriev I.V."/>
            <person name="Spatafora J.W."/>
        </authorList>
    </citation>
    <scope>NUCLEOTIDE SEQUENCE [LARGE SCALE GENOMIC DNA]</scope>
    <source>
        <strain evidence="1 2">AM-OR11-056</strain>
    </source>
</reference>
<evidence type="ECO:0000313" key="1">
    <source>
        <dbReference type="EMBL" id="OJA08764.1"/>
    </source>
</evidence>
<proteinExistence type="predicted"/>
<gene>
    <name evidence="1" type="ORF">AZE42_10438</name>
</gene>
<comment type="caution">
    <text evidence="1">The sequence shown here is derived from an EMBL/GenBank/DDBJ whole genome shotgun (WGS) entry which is preliminary data.</text>
</comment>
<sequence>MNILGLESAQDVVKAQVIFARETHGGLGGAVDEEN</sequence>
<evidence type="ECO:0000313" key="2">
    <source>
        <dbReference type="Proteomes" id="UP000183567"/>
    </source>
</evidence>
<name>A0A1J8QAH7_9AGAM</name>
<dbReference type="AlphaFoldDB" id="A0A1J8QAH7"/>
<keyword evidence="2" id="KW-1185">Reference proteome</keyword>
<dbReference type="EMBL" id="LVVM01006197">
    <property type="protein sequence ID" value="OJA08764.1"/>
    <property type="molecule type" value="Genomic_DNA"/>
</dbReference>